<keyword evidence="9 13" id="KW-0418">Kinase</keyword>
<dbReference type="InterPro" id="IPR003758">
    <property type="entry name" value="LpxK"/>
</dbReference>
<gene>
    <name evidence="13" type="primary">lpxK</name>
    <name evidence="14" type="ORF">GEV47_15285</name>
</gene>
<dbReference type="EMBL" id="WINI01000007">
    <property type="protein sequence ID" value="MQR02040.1"/>
    <property type="molecule type" value="Genomic_DNA"/>
</dbReference>
<dbReference type="HAMAP" id="MF_00409">
    <property type="entry name" value="LpxK"/>
    <property type="match status" value="1"/>
</dbReference>
<dbReference type="GO" id="GO:0005886">
    <property type="term" value="C:plasma membrane"/>
    <property type="evidence" value="ECO:0007669"/>
    <property type="project" value="TreeGrafter"/>
</dbReference>
<evidence type="ECO:0000256" key="1">
    <source>
        <dbReference type="ARBA" id="ARBA00002274"/>
    </source>
</evidence>
<evidence type="ECO:0000256" key="6">
    <source>
        <dbReference type="ARBA" id="ARBA00022556"/>
    </source>
</evidence>
<dbReference type="GO" id="GO:0005524">
    <property type="term" value="F:ATP binding"/>
    <property type="evidence" value="ECO:0007669"/>
    <property type="project" value="UniProtKB-UniRule"/>
</dbReference>
<evidence type="ECO:0000256" key="2">
    <source>
        <dbReference type="ARBA" id="ARBA00004870"/>
    </source>
</evidence>
<keyword evidence="10 13" id="KW-0067">ATP-binding</keyword>
<evidence type="ECO:0000256" key="10">
    <source>
        <dbReference type="ARBA" id="ARBA00022840"/>
    </source>
</evidence>
<comment type="caution">
    <text evidence="14">The sequence shown here is derived from an EMBL/GenBank/DDBJ whole genome shotgun (WGS) entry which is preliminary data.</text>
</comment>
<evidence type="ECO:0000256" key="3">
    <source>
        <dbReference type="ARBA" id="ARBA00012071"/>
    </source>
</evidence>
<dbReference type="Proteomes" id="UP000451565">
    <property type="component" value="Unassembled WGS sequence"/>
</dbReference>
<accession>A0A843YSD3</accession>
<dbReference type="NCBIfam" id="TIGR00682">
    <property type="entry name" value="lpxK"/>
    <property type="match status" value="1"/>
</dbReference>
<evidence type="ECO:0000256" key="11">
    <source>
        <dbReference type="ARBA" id="ARBA00023098"/>
    </source>
</evidence>
<dbReference type="AlphaFoldDB" id="A0A843YSD3"/>
<keyword evidence="8 13" id="KW-0547">Nucleotide-binding</keyword>
<dbReference type="EC" id="2.7.1.130" evidence="3 13"/>
<evidence type="ECO:0000256" key="8">
    <source>
        <dbReference type="ARBA" id="ARBA00022741"/>
    </source>
</evidence>
<feature type="binding site" evidence="13">
    <location>
        <begin position="85"/>
        <end position="92"/>
    </location>
    <ligand>
        <name>ATP</name>
        <dbReference type="ChEBI" id="CHEBI:30616"/>
    </ligand>
</feature>
<evidence type="ECO:0000313" key="14">
    <source>
        <dbReference type="EMBL" id="MQR02040.1"/>
    </source>
</evidence>
<comment type="similarity">
    <text evidence="13">Belongs to the LpxK family.</text>
</comment>
<evidence type="ECO:0000256" key="13">
    <source>
        <dbReference type="HAMAP-Rule" id="MF_00409"/>
    </source>
</evidence>
<keyword evidence="15" id="KW-1185">Reference proteome</keyword>
<comment type="function">
    <text evidence="1 13">Transfers the gamma-phosphate of ATP to the 4'-position of a tetraacyldisaccharide 1-phosphate intermediate (termed DS-1-P) to form tetraacyldisaccharide 1,4'-bis-phosphate (lipid IVA).</text>
</comment>
<dbReference type="SUPFAM" id="SSF52540">
    <property type="entry name" value="P-loop containing nucleoside triphosphate hydrolases"/>
    <property type="match status" value="1"/>
</dbReference>
<dbReference type="Pfam" id="PF02606">
    <property type="entry name" value="LpxK"/>
    <property type="match status" value="1"/>
</dbReference>
<proteinExistence type="inferred from homology"/>
<protein>
    <recommendedName>
        <fullName evidence="4 13">Tetraacyldisaccharide 4'-kinase</fullName>
        <ecNumber evidence="3 13">2.7.1.130</ecNumber>
    </recommendedName>
    <alternativeName>
        <fullName evidence="12 13">Lipid A 4'-kinase</fullName>
    </alternativeName>
</protein>
<dbReference type="InterPro" id="IPR027417">
    <property type="entry name" value="P-loop_NTPase"/>
</dbReference>
<dbReference type="PANTHER" id="PTHR42724:SF1">
    <property type="entry name" value="TETRAACYLDISACCHARIDE 4'-KINASE, MITOCHONDRIAL-RELATED"/>
    <property type="match status" value="1"/>
</dbReference>
<evidence type="ECO:0000256" key="12">
    <source>
        <dbReference type="ARBA" id="ARBA00029757"/>
    </source>
</evidence>
<evidence type="ECO:0000256" key="5">
    <source>
        <dbReference type="ARBA" id="ARBA00022516"/>
    </source>
</evidence>
<keyword evidence="7 13" id="KW-0808">Transferase</keyword>
<dbReference type="GO" id="GO:0009244">
    <property type="term" value="P:lipopolysaccharide core region biosynthetic process"/>
    <property type="evidence" value="ECO:0007669"/>
    <property type="project" value="TreeGrafter"/>
</dbReference>
<organism evidence="14 15">
    <name type="scientific">Glaciimonas soli</name>
    <dbReference type="NCBI Taxonomy" id="2590999"/>
    <lineage>
        <taxon>Bacteria</taxon>
        <taxon>Pseudomonadati</taxon>
        <taxon>Pseudomonadota</taxon>
        <taxon>Betaproteobacteria</taxon>
        <taxon>Burkholderiales</taxon>
        <taxon>Oxalobacteraceae</taxon>
        <taxon>Glaciimonas</taxon>
    </lineage>
</organism>
<dbReference type="UniPathway" id="UPA00359">
    <property type="reaction ID" value="UER00482"/>
</dbReference>
<keyword evidence="11 13" id="KW-0443">Lipid metabolism</keyword>
<keyword evidence="6 13" id="KW-0441">Lipid A biosynthesis</keyword>
<dbReference type="OrthoDB" id="9766423at2"/>
<dbReference type="PANTHER" id="PTHR42724">
    <property type="entry name" value="TETRAACYLDISACCHARIDE 4'-KINASE"/>
    <property type="match status" value="1"/>
</dbReference>
<comment type="pathway">
    <text evidence="2 13">Glycolipid biosynthesis; lipid IV(A) biosynthesis; lipid IV(A) from (3R)-3-hydroxytetradecanoyl-[acyl-carrier-protein] and UDP-N-acetyl-alpha-D-glucosamine: step 6/6.</text>
</comment>
<sequence length="367" mass="39930">MCWKRRVWQGLKKSLLRHRRVGINKTLLEEKITAAWQRRGLLACVLWPLSQCYRVTTAARRYAYRQGWLASVRLPVPVIVVGNIFIGGTGKTPFAIWLVQALRQAGYVPGVISRGYGAENSESSREVLADSSATEVGDEPLLIAARGVCPVVVGRNRGAAAQALLQAHPEVNVIISDDGLQHYALQRDVEIVLFDGRGTGNGWLLPAGPLREAATRKRDFTIVNLASTESIPASLPASAVRMSLVGTVAERLNDSTQTQALSTLGQQSSRMLAAGGIGNPQRFFTLLKASGLVITAMALPDHYDFSDNPFAGSDAEIILITEKDAVKCRQIAAIKNDPRIWVVPVIAKIDDALANQILEKLRGHKIT</sequence>
<comment type="catalytic activity">
    <reaction evidence="13">
        <text>a lipid A disaccharide + ATP = a lipid IVA + ADP + H(+)</text>
        <dbReference type="Rhea" id="RHEA:67840"/>
        <dbReference type="ChEBI" id="CHEBI:15378"/>
        <dbReference type="ChEBI" id="CHEBI:30616"/>
        <dbReference type="ChEBI" id="CHEBI:176343"/>
        <dbReference type="ChEBI" id="CHEBI:176425"/>
        <dbReference type="ChEBI" id="CHEBI:456216"/>
        <dbReference type="EC" id="2.7.1.130"/>
    </reaction>
</comment>
<dbReference type="GO" id="GO:0009245">
    <property type="term" value="P:lipid A biosynthetic process"/>
    <property type="evidence" value="ECO:0007669"/>
    <property type="project" value="UniProtKB-UniRule"/>
</dbReference>
<evidence type="ECO:0000256" key="7">
    <source>
        <dbReference type="ARBA" id="ARBA00022679"/>
    </source>
</evidence>
<keyword evidence="5 13" id="KW-0444">Lipid biosynthesis</keyword>
<dbReference type="GO" id="GO:0009029">
    <property type="term" value="F:lipid-A 4'-kinase activity"/>
    <property type="evidence" value="ECO:0007669"/>
    <property type="project" value="UniProtKB-UniRule"/>
</dbReference>
<name>A0A843YSD3_9BURK</name>
<evidence type="ECO:0000256" key="4">
    <source>
        <dbReference type="ARBA" id="ARBA00016436"/>
    </source>
</evidence>
<evidence type="ECO:0000313" key="15">
    <source>
        <dbReference type="Proteomes" id="UP000451565"/>
    </source>
</evidence>
<reference evidence="14 15" key="1">
    <citation type="submission" date="2019-10" db="EMBL/GenBank/DDBJ databases">
        <title>Glaciimonas soli sp. nov., a psychrophilic bacterium isolated from the forest soil of a high elevation mountain in Taiwan.</title>
        <authorList>
            <person name="Wang L.-T."/>
            <person name="Shieh W.Y."/>
        </authorList>
    </citation>
    <scope>NUCLEOTIDE SEQUENCE [LARGE SCALE GENOMIC DNA]</scope>
    <source>
        <strain evidence="14 15">GS1</strain>
    </source>
</reference>
<evidence type="ECO:0000256" key="9">
    <source>
        <dbReference type="ARBA" id="ARBA00022777"/>
    </source>
</evidence>